<proteinExistence type="predicted"/>
<evidence type="ECO:0000259" key="2">
    <source>
        <dbReference type="Pfam" id="PF09335"/>
    </source>
</evidence>
<feature type="transmembrane region" description="Helical" evidence="1">
    <location>
        <begin position="90"/>
        <end position="110"/>
    </location>
</feature>
<protein>
    <submittedName>
        <fullName evidence="3">DedA family protein</fullName>
    </submittedName>
</protein>
<dbReference type="AlphaFoldDB" id="A0A3D8J2W6"/>
<dbReference type="InterPro" id="IPR051311">
    <property type="entry name" value="DedA_domain"/>
</dbReference>
<keyword evidence="1" id="KW-0472">Membrane</keyword>
<dbReference type="PANTHER" id="PTHR42709">
    <property type="entry name" value="ALKALINE PHOSPHATASE LIKE PROTEIN"/>
    <property type="match status" value="1"/>
</dbReference>
<dbReference type="OrthoDB" id="5419086at2"/>
<gene>
    <name evidence="3" type="ORF">CQA57_07445</name>
</gene>
<feature type="transmembrane region" description="Helical" evidence="1">
    <location>
        <begin position="43"/>
        <end position="69"/>
    </location>
</feature>
<keyword evidence="4" id="KW-1185">Reference proteome</keyword>
<dbReference type="InterPro" id="IPR032816">
    <property type="entry name" value="VTT_dom"/>
</dbReference>
<evidence type="ECO:0000313" key="4">
    <source>
        <dbReference type="Proteomes" id="UP000256695"/>
    </source>
</evidence>
<name>A0A3D8J2W6_9HELI</name>
<dbReference type="PANTHER" id="PTHR42709:SF4">
    <property type="entry name" value="INNER MEMBRANE PROTEIN YQAA"/>
    <property type="match status" value="1"/>
</dbReference>
<feature type="transmembrane region" description="Helical" evidence="1">
    <location>
        <begin position="7"/>
        <end position="37"/>
    </location>
</feature>
<dbReference type="Proteomes" id="UP000256695">
    <property type="component" value="Unassembled WGS sequence"/>
</dbReference>
<keyword evidence="1" id="KW-0812">Transmembrane</keyword>
<dbReference type="Pfam" id="PF09335">
    <property type="entry name" value="VTT_dom"/>
    <property type="match status" value="1"/>
</dbReference>
<evidence type="ECO:0000313" key="3">
    <source>
        <dbReference type="EMBL" id="RDU71882.1"/>
    </source>
</evidence>
<organism evidence="3 4">
    <name type="scientific">Helicobacter anseris</name>
    <dbReference type="NCBI Taxonomy" id="375926"/>
    <lineage>
        <taxon>Bacteria</taxon>
        <taxon>Pseudomonadati</taxon>
        <taxon>Campylobacterota</taxon>
        <taxon>Epsilonproteobacteria</taxon>
        <taxon>Campylobacterales</taxon>
        <taxon>Helicobacteraceae</taxon>
        <taxon>Helicobacter</taxon>
    </lineage>
</organism>
<keyword evidence="1" id="KW-1133">Transmembrane helix</keyword>
<comment type="caution">
    <text evidence="3">The sequence shown here is derived from an EMBL/GenBank/DDBJ whole genome shotgun (WGS) entry which is preliminary data.</text>
</comment>
<sequence>MVEAYGLWGLFFGTFLSSTILPFPSEALVVACIALGYDHFLVLMIASFGNILGSLSTYILGYLGLTKILERMGAIDHKRVQYFRKKSHQYGALLAFFAFLPIFGDAFVLALGLSRYSILKTVIFLTLGKVLRYMIVIFGTEWFVRLFELLK</sequence>
<feature type="domain" description="VTT" evidence="2">
    <location>
        <begin position="23"/>
        <end position="138"/>
    </location>
</feature>
<reference evidence="3 4" key="1">
    <citation type="submission" date="2018-04" db="EMBL/GenBank/DDBJ databases">
        <title>Novel Campyloabacter and Helicobacter Species and Strains.</title>
        <authorList>
            <person name="Mannion A.J."/>
            <person name="Shen Z."/>
            <person name="Fox J.G."/>
        </authorList>
    </citation>
    <scope>NUCLEOTIDE SEQUENCE [LARGE SCALE GENOMIC DNA]</scope>
    <source>
        <strain evidence="3 4">MIT 04-9362</strain>
    </source>
</reference>
<accession>A0A3D8J2W6</accession>
<dbReference type="EMBL" id="NXLX01000025">
    <property type="protein sequence ID" value="RDU71882.1"/>
    <property type="molecule type" value="Genomic_DNA"/>
</dbReference>
<evidence type="ECO:0000256" key="1">
    <source>
        <dbReference type="SAM" id="Phobius"/>
    </source>
</evidence>
<feature type="transmembrane region" description="Helical" evidence="1">
    <location>
        <begin position="130"/>
        <end position="147"/>
    </location>
</feature>